<evidence type="ECO:0000256" key="7">
    <source>
        <dbReference type="ARBA" id="ARBA00056930"/>
    </source>
</evidence>
<comment type="similarity">
    <text evidence="8">Belongs to the peroxiredoxin family. AhpE subfamily.</text>
</comment>
<dbReference type="OrthoDB" id="9812811at2"/>
<dbReference type="SUPFAM" id="SSF52833">
    <property type="entry name" value="Thioredoxin-like"/>
    <property type="match status" value="1"/>
</dbReference>
<evidence type="ECO:0000256" key="8">
    <source>
        <dbReference type="ARBA" id="ARBA00060973"/>
    </source>
</evidence>
<dbReference type="PANTHER" id="PTHR43110:SF1">
    <property type="entry name" value="THIOL PEROXIDASE"/>
    <property type="match status" value="1"/>
</dbReference>
<keyword evidence="2" id="KW-0049">Antioxidant</keyword>
<dbReference type="Gene3D" id="3.40.30.10">
    <property type="entry name" value="Glutaredoxin"/>
    <property type="match status" value="1"/>
</dbReference>
<evidence type="ECO:0000256" key="9">
    <source>
        <dbReference type="ARBA" id="ARBA00065226"/>
    </source>
</evidence>
<evidence type="ECO:0000256" key="14">
    <source>
        <dbReference type="PIRSR" id="PIRSR000239-1"/>
    </source>
</evidence>
<evidence type="ECO:0000256" key="6">
    <source>
        <dbReference type="ARBA" id="ARBA00052774"/>
    </source>
</evidence>
<reference evidence="16 17" key="1">
    <citation type="submission" date="2018-09" db="EMBL/GenBank/DDBJ databases">
        <title>YIM 75000 draft genome.</title>
        <authorList>
            <person name="Tang S."/>
            <person name="Feng Y."/>
        </authorList>
    </citation>
    <scope>NUCLEOTIDE SEQUENCE [LARGE SCALE GENOMIC DNA]</scope>
    <source>
        <strain evidence="16 17">YIM 75000</strain>
    </source>
</reference>
<dbReference type="PROSITE" id="PS51352">
    <property type="entry name" value="THIOREDOXIN_2"/>
    <property type="match status" value="1"/>
</dbReference>
<evidence type="ECO:0000256" key="11">
    <source>
        <dbReference type="ARBA" id="ARBA00068979"/>
    </source>
</evidence>
<evidence type="ECO:0000259" key="15">
    <source>
        <dbReference type="PROSITE" id="PS51352"/>
    </source>
</evidence>
<name>A0A3A3YZ05_9ACTN</name>
<dbReference type="InterPro" id="IPR036249">
    <property type="entry name" value="Thioredoxin-like_sf"/>
</dbReference>
<dbReference type="Proteomes" id="UP000265614">
    <property type="component" value="Unassembled WGS sequence"/>
</dbReference>
<comment type="function">
    <text evidence="7">Thiol-specific peroxidase that catalyzes the reduction of hydrogen peroxide and organic hydroperoxides to water and alcohols, respectively. Plays a role in cell protection against oxidative stress by detoxifying peroxides. May represent an important antioxidant defense against cytotoxic peroxides, especially peroxynitrite, which can be formed by activated macrophages during infection.</text>
</comment>
<dbReference type="InterPro" id="IPR050455">
    <property type="entry name" value="Tpx_Peroxidase_subfamily"/>
</dbReference>
<evidence type="ECO:0000256" key="1">
    <source>
        <dbReference type="ARBA" id="ARBA00022559"/>
    </source>
</evidence>
<sequence>MGETAPDFELPDQHGAPVRLSEARGHLVVLVFFPHAFTPTCTGELCTIRDEGPAFGREDVLTLGVSCDPSPALGAFARAEGIDYPLLSDFWPHGEVAKRYGVFFEPRGFATRGTFVLDREGVVRWKVVNGPGDPRSTEDYRRALAAL</sequence>
<dbReference type="Pfam" id="PF00578">
    <property type="entry name" value="AhpC-TSA"/>
    <property type="match status" value="1"/>
</dbReference>
<keyword evidence="17" id="KW-1185">Reference proteome</keyword>
<evidence type="ECO:0000256" key="3">
    <source>
        <dbReference type="ARBA" id="ARBA00023002"/>
    </source>
</evidence>
<dbReference type="InterPro" id="IPR000866">
    <property type="entry name" value="AhpC/TSA"/>
</dbReference>
<protein>
    <recommendedName>
        <fullName evidence="11">Alkyl hydroperoxide reductase E</fullName>
        <ecNumber evidence="10">1.11.1.29</ecNumber>
    </recommendedName>
    <alternativeName>
        <fullName evidence="12">Mycoredoxin-dependent peroxiredoxin</fullName>
    </alternativeName>
    <alternativeName>
        <fullName evidence="13">Peroxiredoxin AhpE</fullName>
    </alternativeName>
    <alternativeName>
        <fullName evidence="5">Thioredoxin peroxidase</fullName>
    </alternativeName>
</protein>
<evidence type="ECO:0000256" key="12">
    <source>
        <dbReference type="ARBA" id="ARBA00082991"/>
    </source>
</evidence>
<dbReference type="EC" id="1.11.1.29" evidence="10"/>
<evidence type="ECO:0000256" key="2">
    <source>
        <dbReference type="ARBA" id="ARBA00022862"/>
    </source>
</evidence>
<dbReference type="EMBL" id="QZEZ01000002">
    <property type="protein sequence ID" value="RJK96970.1"/>
    <property type="molecule type" value="Genomic_DNA"/>
</dbReference>
<comment type="subunit">
    <text evidence="9">Homodimer. Forms both dimers and octamers; a tightly-associated dimer and a ring-like octamer.</text>
</comment>
<accession>A0A3A3YZ05</accession>
<proteinExistence type="inferred from homology"/>
<keyword evidence="1" id="KW-0575">Peroxidase</keyword>
<dbReference type="GO" id="GO:0004601">
    <property type="term" value="F:peroxidase activity"/>
    <property type="evidence" value="ECO:0007669"/>
    <property type="project" value="UniProtKB-KW"/>
</dbReference>
<feature type="domain" description="Thioredoxin" evidence="15">
    <location>
        <begin position="1"/>
        <end position="147"/>
    </location>
</feature>
<evidence type="ECO:0000256" key="10">
    <source>
        <dbReference type="ARBA" id="ARBA00067009"/>
    </source>
</evidence>
<keyword evidence="3" id="KW-0560">Oxidoreductase</keyword>
<feature type="active site" description="Cysteine sulfenic acid (-SOH) intermediate; for peroxidase activity" evidence="14">
    <location>
        <position position="41"/>
    </location>
</feature>
<evidence type="ECO:0000313" key="17">
    <source>
        <dbReference type="Proteomes" id="UP000265614"/>
    </source>
</evidence>
<evidence type="ECO:0000256" key="4">
    <source>
        <dbReference type="ARBA" id="ARBA00023284"/>
    </source>
</evidence>
<dbReference type="CDD" id="cd03018">
    <property type="entry name" value="PRX_AhpE_like"/>
    <property type="match status" value="1"/>
</dbReference>
<comment type="caution">
    <text evidence="16">The sequence shown here is derived from an EMBL/GenBank/DDBJ whole genome shotgun (WGS) entry which is preliminary data.</text>
</comment>
<organism evidence="16 17">
    <name type="scientific">Vallicoccus soli</name>
    <dbReference type="NCBI Taxonomy" id="2339232"/>
    <lineage>
        <taxon>Bacteria</taxon>
        <taxon>Bacillati</taxon>
        <taxon>Actinomycetota</taxon>
        <taxon>Actinomycetes</taxon>
        <taxon>Motilibacterales</taxon>
        <taxon>Vallicoccaceae</taxon>
        <taxon>Vallicoccus</taxon>
    </lineage>
</organism>
<comment type="catalytic activity">
    <reaction evidence="6">
        <text>[mycoredoxin]-L-dithiol + a hydroperoxide = [mycoredoxin]-L-disulfide + an alcohol + H2O</text>
        <dbReference type="Rhea" id="RHEA:62640"/>
        <dbReference type="Rhea" id="RHEA-COMP:16137"/>
        <dbReference type="Rhea" id="RHEA-COMP:16138"/>
        <dbReference type="ChEBI" id="CHEBI:15377"/>
        <dbReference type="ChEBI" id="CHEBI:29950"/>
        <dbReference type="ChEBI" id="CHEBI:30879"/>
        <dbReference type="ChEBI" id="CHEBI:35924"/>
        <dbReference type="ChEBI" id="CHEBI:50058"/>
        <dbReference type="EC" id="1.11.1.29"/>
    </reaction>
</comment>
<dbReference type="AlphaFoldDB" id="A0A3A3YZ05"/>
<dbReference type="InterPro" id="IPR024706">
    <property type="entry name" value="Peroxiredoxin_AhpC-typ"/>
</dbReference>
<dbReference type="FunFam" id="3.40.30.10:FF:000118">
    <property type="entry name" value="Peroxiredoxin AhpE"/>
    <property type="match status" value="1"/>
</dbReference>
<gene>
    <name evidence="16" type="ORF">D5H78_06945</name>
</gene>
<keyword evidence="4" id="KW-0676">Redox-active center</keyword>
<evidence type="ECO:0000256" key="5">
    <source>
        <dbReference type="ARBA" id="ARBA00032824"/>
    </source>
</evidence>
<dbReference type="PIRSF" id="PIRSF000239">
    <property type="entry name" value="AHPC"/>
    <property type="match status" value="1"/>
</dbReference>
<dbReference type="InterPro" id="IPR013766">
    <property type="entry name" value="Thioredoxin_domain"/>
</dbReference>
<evidence type="ECO:0000256" key="13">
    <source>
        <dbReference type="ARBA" id="ARBA00083736"/>
    </source>
</evidence>
<evidence type="ECO:0000313" key="16">
    <source>
        <dbReference type="EMBL" id="RJK96970.1"/>
    </source>
</evidence>
<dbReference type="PANTHER" id="PTHR43110">
    <property type="entry name" value="THIOL PEROXIDASE"/>
    <property type="match status" value="1"/>
</dbReference>